<evidence type="ECO:0000313" key="5">
    <source>
        <dbReference type="Proteomes" id="UP000887561"/>
    </source>
</evidence>
<sequence length="431" mass="49668">MGVPTYYARMVEHKELNKESVKNMRVFISGSAQLTPNVFEKFEQMTGHRILERYGMTETLVSTSNPYEPVNQRIAGSVGKAAKGVEVWVRINKEGVIEVKSPSLFKGYLNLPEKTKQEFTDDGYFITGDMGEKDDKGYVWIRGRQKDLIISGGMNVYPTEVEEIVTILFGERIKECAVIAVPHPDFGEAVVAICEASDFYKENTSTEKYNLTADEKQILKEKLAPYKIPKAFYFMNLPRNHLAKLENIQEKLDKVTICSSRPPNENLNLERKIENKFRQQSAQQRNFFTKNYRNQGPSQSRQKPQKESAPVIVKVVNSNSDQAGGYQQPPVFHNPYNPFPYFNQRPYFPPTFPPTIYSAPSFYPTFETTPFRPTFQRPPVQQVHQRQQVRPRSRQFIRRGYGGRPAGGHQHTTRSFRASFGHRSSNRFQRK</sequence>
<dbReference type="Pfam" id="PF13193">
    <property type="entry name" value="AMP-binding_C"/>
    <property type="match status" value="1"/>
</dbReference>
<evidence type="ECO:0000313" key="6">
    <source>
        <dbReference type="WBParaSite" id="scaffold12655_cov221.g16448"/>
    </source>
</evidence>
<organism evidence="5 6">
    <name type="scientific">Meloidogyne javanica</name>
    <name type="common">Root-knot nematode worm</name>
    <dbReference type="NCBI Taxonomy" id="6303"/>
    <lineage>
        <taxon>Eukaryota</taxon>
        <taxon>Metazoa</taxon>
        <taxon>Ecdysozoa</taxon>
        <taxon>Nematoda</taxon>
        <taxon>Chromadorea</taxon>
        <taxon>Rhabditida</taxon>
        <taxon>Tylenchina</taxon>
        <taxon>Tylenchomorpha</taxon>
        <taxon>Tylenchoidea</taxon>
        <taxon>Meloidogynidae</taxon>
        <taxon>Meloidogyninae</taxon>
        <taxon>Meloidogyne</taxon>
        <taxon>Meloidogyne incognita group</taxon>
    </lineage>
</organism>
<feature type="domain" description="AMP-binding enzyme C-terminal" evidence="4">
    <location>
        <begin position="172"/>
        <end position="243"/>
    </location>
</feature>
<comment type="similarity">
    <text evidence="1">Belongs to the ATP-dependent AMP-binding enzyme family.</text>
</comment>
<evidence type="ECO:0000259" key="4">
    <source>
        <dbReference type="Pfam" id="PF13193"/>
    </source>
</evidence>
<keyword evidence="5" id="KW-1185">Reference proteome</keyword>
<dbReference type="InterPro" id="IPR000873">
    <property type="entry name" value="AMP-dep_synth/lig_dom"/>
</dbReference>
<reference evidence="6" key="1">
    <citation type="submission" date="2022-11" db="UniProtKB">
        <authorList>
            <consortium name="WormBaseParasite"/>
        </authorList>
    </citation>
    <scope>IDENTIFICATION</scope>
</reference>
<proteinExistence type="inferred from homology"/>
<dbReference type="Proteomes" id="UP000887561">
    <property type="component" value="Unplaced"/>
</dbReference>
<name>A0A915LM09_MELJA</name>
<dbReference type="Gene3D" id="3.30.300.30">
    <property type="match status" value="1"/>
</dbReference>
<feature type="region of interest" description="Disordered" evidence="2">
    <location>
        <begin position="290"/>
        <end position="309"/>
    </location>
</feature>
<dbReference type="InterPro" id="IPR045851">
    <property type="entry name" value="AMP-bd_C_sf"/>
</dbReference>
<dbReference type="AlphaFoldDB" id="A0A915LM09"/>
<dbReference type="Gene3D" id="3.40.50.12780">
    <property type="entry name" value="N-terminal domain of ligase-like"/>
    <property type="match status" value="1"/>
</dbReference>
<evidence type="ECO:0000256" key="2">
    <source>
        <dbReference type="SAM" id="MobiDB-lite"/>
    </source>
</evidence>
<evidence type="ECO:0000259" key="3">
    <source>
        <dbReference type="Pfam" id="PF00501"/>
    </source>
</evidence>
<dbReference type="PANTHER" id="PTHR43201">
    <property type="entry name" value="ACYL-COA SYNTHETASE"/>
    <property type="match status" value="1"/>
</dbReference>
<protein>
    <submittedName>
        <fullName evidence="6">Uncharacterized protein</fullName>
    </submittedName>
</protein>
<dbReference type="PANTHER" id="PTHR43201:SF8">
    <property type="entry name" value="ACYL-COA SYNTHETASE FAMILY MEMBER 3"/>
    <property type="match status" value="1"/>
</dbReference>
<dbReference type="WBParaSite" id="scaffold12655_cov221.g16448">
    <property type="protein sequence ID" value="scaffold12655_cov221.g16448"/>
    <property type="gene ID" value="scaffold12655_cov221.g16448"/>
</dbReference>
<dbReference type="GO" id="GO:0006631">
    <property type="term" value="P:fatty acid metabolic process"/>
    <property type="evidence" value="ECO:0007669"/>
    <property type="project" value="TreeGrafter"/>
</dbReference>
<accession>A0A915LM09</accession>
<dbReference type="GO" id="GO:0031956">
    <property type="term" value="F:medium-chain fatty acid-CoA ligase activity"/>
    <property type="evidence" value="ECO:0007669"/>
    <property type="project" value="TreeGrafter"/>
</dbReference>
<dbReference type="SUPFAM" id="SSF56801">
    <property type="entry name" value="Acetyl-CoA synthetase-like"/>
    <property type="match status" value="1"/>
</dbReference>
<dbReference type="InterPro" id="IPR025110">
    <property type="entry name" value="AMP-bd_C"/>
</dbReference>
<dbReference type="Pfam" id="PF00501">
    <property type="entry name" value="AMP-binding"/>
    <property type="match status" value="1"/>
</dbReference>
<dbReference type="InterPro" id="IPR042099">
    <property type="entry name" value="ANL_N_sf"/>
</dbReference>
<feature type="domain" description="AMP-dependent synthetase/ligase" evidence="3">
    <location>
        <begin position="1"/>
        <end position="109"/>
    </location>
</feature>
<feature type="compositionally biased region" description="Polar residues" evidence="2">
    <location>
        <begin position="290"/>
        <end position="302"/>
    </location>
</feature>
<evidence type="ECO:0000256" key="1">
    <source>
        <dbReference type="ARBA" id="ARBA00006432"/>
    </source>
</evidence>
<feature type="region of interest" description="Disordered" evidence="2">
    <location>
        <begin position="400"/>
        <end position="431"/>
    </location>
</feature>